<sequence>MSKNVSEIGEGTHWPNSSTGLIEYLSAQPLYALCRDQILHACQLIDRCCLRIHTGALDGALDTMCIKVTQHEETISEDAMSAPPEYLAGSVRQYGQCDVATDDQAHAAYIMACAVKALEVLNCWMRDVEQSALPKGIPMPDWPWDFYCEYVERQVNEDDRIDALELYVVHLEPITILPALRRDELRPLALSAIREATRRKGGLYSGQDRNKEMSDRDVALVKKARALLRNGTPQRSVTTAVHRWFEQQVAKPPKQRPKWIALEIDKALSRKRVEAILKQHNVLFT</sequence>
<evidence type="ECO:0000313" key="2">
    <source>
        <dbReference type="Proteomes" id="UP000582981"/>
    </source>
</evidence>
<dbReference type="EMBL" id="JACAPU010000003">
    <property type="protein sequence ID" value="NWB45428.1"/>
    <property type="molecule type" value="Genomic_DNA"/>
</dbReference>
<gene>
    <name evidence="1" type="ORF">HX829_02895</name>
</gene>
<comment type="caution">
    <text evidence="1">The sequence shown here is derived from an EMBL/GenBank/DDBJ whole genome shotgun (WGS) entry which is preliminary data.</text>
</comment>
<reference evidence="1 2" key="1">
    <citation type="submission" date="2020-04" db="EMBL/GenBank/DDBJ databases">
        <title>Molecular characterization of pseudomonads from Agaricus bisporus reveal novel blotch 2 pathogens in Western Europe.</title>
        <authorList>
            <person name="Taparia T."/>
            <person name="Krijger M."/>
            <person name="Haynes E."/>
            <person name="Elpinstone J.G."/>
            <person name="Noble R."/>
            <person name="Van Der Wolf J."/>
        </authorList>
    </citation>
    <scope>NUCLEOTIDE SEQUENCE [LARGE SCALE GENOMIC DNA]</scope>
    <source>
        <strain evidence="1 2">F1001</strain>
    </source>
</reference>
<dbReference type="Proteomes" id="UP000582981">
    <property type="component" value="Unassembled WGS sequence"/>
</dbReference>
<protein>
    <submittedName>
        <fullName evidence="1">Uncharacterized protein</fullName>
    </submittedName>
</protein>
<evidence type="ECO:0000313" key="1">
    <source>
        <dbReference type="EMBL" id="NWB45428.1"/>
    </source>
</evidence>
<organism evidence="1 2">
    <name type="scientific">Pseudomonas gingeri</name>
    <dbReference type="NCBI Taxonomy" id="117681"/>
    <lineage>
        <taxon>Bacteria</taxon>
        <taxon>Pseudomonadati</taxon>
        <taxon>Pseudomonadota</taxon>
        <taxon>Gammaproteobacteria</taxon>
        <taxon>Pseudomonadales</taxon>
        <taxon>Pseudomonadaceae</taxon>
        <taxon>Pseudomonas</taxon>
    </lineage>
</organism>
<name>A0A7Y7WAH8_9PSED</name>
<dbReference type="RefSeq" id="WP_177143270.1">
    <property type="nucleotide sequence ID" value="NZ_JACAPU010000003.1"/>
</dbReference>
<accession>A0A7Y7WAH8</accession>
<dbReference type="AlphaFoldDB" id="A0A7Y7WAH8"/>
<proteinExistence type="predicted"/>